<dbReference type="GO" id="GO:0008312">
    <property type="term" value="F:7S RNA binding"/>
    <property type="evidence" value="ECO:0007669"/>
    <property type="project" value="UniProtKB-UniRule"/>
</dbReference>
<dbReference type="PANTHER" id="PTHR17453:SF0">
    <property type="entry name" value="SIGNAL RECOGNITION PARTICLE 19 KDA PROTEIN"/>
    <property type="match status" value="1"/>
</dbReference>
<dbReference type="GeneID" id="30679998"/>
<dbReference type="InterPro" id="IPR036521">
    <property type="entry name" value="SRP19-like_sf"/>
</dbReference>
<comment type="subcellular location">
    <subcellularLocation>
        <location evidence="1 5">Cytoplasm</location>
    </subcellularLocation>
</comment>
<dbReference type="Gene3D" id="3.30.56.30">
    <property type="entry name" value="Signal recognition particle, SRP19-like subunit"/>
    <property type="match status" value="1"/>
</dbReference>
<dbReference type="GO" id="GO:0048500">
    <property type="term" value="C:signal recognition particle"/>
    <property type="evidence" value="ECO:0007669"/>
    <property type="project" value="UniProtKB-UniRule"/>
</dbReference>
<sequence length="103" mass="12539">MTKREYKGKYVTVWPQYFDSTLSRRYGRRVPKELSVPKPTTKEIIEVLNSLNRKYVVLEGKYPRIWWHDENPVAVEKKEGERKTQILHEIARELYRKRFKKEA</sequence>
<evidence type="ECO:0000313" key="7">
    <source>
        <dbReference type="Proteomes" id="UP000060778"/>
    </source>
</evidence>
<keyword evidence="3 5" id="KW-0733">Signal recognition particle</keyword>
<evidence type="ECO:0000256" key="2">
    <source>
        <dbReference type="ARBA" id="ARBA00022490"/>
    </source>
</evidence>
<dbReference type="EMBL" id="CP006867">
    <property type="protein sequence ID" value="ALU11608.1"/>
    <property type="molecule type" value="Genomic_DNA"/>
</dbReference>
<comment type="similarity">
    <text evidence="5">Belongs to the SRP19 family.</text>
</comment>
<proteinExistence type="inferred from homology"/>
<dbReference type="SUPFAM" id="SSF69695">
    <property type="entry name" value="SRP19"/>
    <property type="match status" value="1"/>
</dbReference>
<dbReference type="GO" id="GO:0006617">
    <property type="term" value="P:SRP-dependent cotranslational protein targeting to membrane, signal sequence recognition"/>
    <property type="evidence" value="ECO:0007669"/>
    <property type="project" value="TreeGrafter"/>
</dbReference>
<evidence type="ECO:0000256" key="1">
    <source>
        <dbReference type="ARBA" id="ARBA00004496"/>
    </source>
</evidence>
<accession>A0A0U3F6B1</accession>
<comment type="function">
    <text evidence="5">Involved in targeting and insertion of nascent membrane proteins into the cytoplasmic membrane. Binds directly to 7S RNA and mediates binding of the 54 kDa subunit of the SRP.</text>
</comment>
<organism evidence="6 7">
    <name type="scientific">Ignicoccus islandicus DSM 13165</name>
    <dbReference type="NCBI Taxonomy" id="940295"/>
    <lineage>
        <taxon>Archaea</taxon>
        <taxon>Thermoproteota</taxon>
        <taxon>Thermoprotei</taxon>
        <taxon>Desulfurococcales</taxon>
        <taxon>Desulfurococcaceae</taxon>
        <taxon>Ignicoccus</taxon>
    </lineage>
</organism>
<keyword evidence="7" id="KW-1185">Reference proteome</keyword>
<evidence type="ECO:0000256" key="4">
    <source>
        <dbReference type="ARBA" id="ARBA00023274"/>
    </source>
</evidence>
<dbReference type="PANTHER" id="PTHR17453">
    <property type="entry name" value="SIGNAL RECOGNITION PARTICLE 19 KD PROTEIN"/>
    <property type="match status" value="1"/>
</dbReference>
<name>A0A0U3F6B1_9CREN</name>
<keyword evidence="2 5" id="KW-0963">Cytoplasm</keyword>
<reference evidence="6 7" key="1">
    <citation type="submission" date="2013-11" db="EMBL/GenBank/DDBJ databases">
        <title>Comparative genomics of Ignicoccus.</title>
        <authorList>
            <person name="Podar M."/>
        </authorList>
    </citation>
    <scope>NUCLEOTIDE SEQUENCE [LARGE SCALE GENOMIC DNA]</scope>
    <source>
        <strain evidence="6 7">DSM 13165</strain>
    </source>
</reference>
<dbReference type="KEGG" id="iis:EYM_03025"/>
<comment type="subunit">
    <text evidence="5">Part of the signal recognition particle protein translocation system, which is composed of SRP and FtsY. Archaeal SRP consists of a 7S RNA molecule of 300 nucleotides and two protein subunits: SRP54 and SRP19.</text>
</comment>
<keyword evidence="4 5" id="KW-0687">Ribonucleoprotein</keyword>
<evidence type="ECO:0000256" key="3">
    <source>
        <dbReference type="ARBA" id="ARBA00023135"/>
    </source>
</evidence>
<dbReference type="OrthoDB" id="56356at2157"/>
<dbReference type="HAMAP" id="MF_00305">
    <property type="entry name" value="SRP19"/>
    <property type="match status" value="1"/>
</dbReference>
<evidence type="ECO:0000256" key="5">
    <source>
        <dbReference type="HAMAP-Rule" id="MF_00305"/>
    </source>
</evidence>
<evidence type="ECO:0000313" key="6">
    <source>
        <dbReference type="EMBL" id="ALU11608.1"/>
    </source>
</evidence>
<dbReference type="Pfam" id="PF01922">
    <property type="entry name" value="SRP19"/>
    <property type="match status" value="1"/>
</dbReference>
<dbReference type="InterPro" id="IPR002778">
    <property type="entry name" value="Signal_recog_particle_SRP19"/>
</dbReference>
<protein>
    <recommendedName>
        <fullName evidence="5">Signal recognition particle 19 kDa protein</fullName>
        <shortName evidence="5">SRP19</shortName>
    </recommendedName>
</protein>
<keyword evidence="5" id="KW-0694">RNA-binding</keyword>
<dbReference type="Proteomes" id="UP000060778">
    <property type="component" value="Chromosome"/>
</dbReference>
<dbReference type="AlphaFoldDB" id="A0A0U3F6B1"/>
<gene>
    <name evidence="5" type="primary">srp19</name>
    <name evidence="6" type="ORF">EYM_03025</name>
</gene>
<dbReference type="InterPro" id="IPR022938">
    <property type="entry name" value="SRP19_arc-type"/>
</dbReference>
<dbReference type="STRING" id="940295.EYM_03025"/>
<dbReference type="RefSeq" id="WP_075049595.1">
    <property type="nucleotide sequence ID" value="NZ_CP006867.1"/>
</dbReference>